<keyword evidence="17" id="KW-1015">Disulfide bond</keyword>
<keyword evidence="6" id="KW-1170">Fusion of virus membrane with host endosomal membrane</keyword>
<keyword evidence="5" id="KW-1168">Fusion of virus membrane with host membrane</keyword>
<dbReference type="GO" id="GO:0044167">
    <property type="term" value="C:host cell endoplasmic reticulum membrane"/>
    <property type="evidence" value="ECO:0007669"/>
    <property type="project" value="UniProtKB-SubCell"/>
</dbReference>
<evidence type="ECO:0000256" key="11">
    <source>
        <dbReference type="ARBA" id="ARBA00022804"/>
    </source>
</evidence>
<dbReference type="RefSeq" id="YP_010839730.1">
    <property type="nucleotide sequence ID" value="NC_078075.1"/>
</dbReference>
<evidence type="ECO:0000259" key="25">
    <source>
        <dbReference type="Pfam" id="PF07243"/>
    </source>
</evidence>
<dbReference type="InterPro" id="IPR009878">
    <property type="entry name" value="Phlebovirus_G2_fusion"/>
</dbReference>
<keyword evidence="10" id="KW-0732">Signal</keyword>
<dbReference type="Gene3D" id="2.60.40.3770">
    <property type="match status" value="1"/>
</dbReference>
<keyword evidence="8" id="KW-1162">Viral penetration into host cytoplasm</keyword>
<evidence type="ECO:0000256" key="15">
    <source>
        <dbReference type="ARBA" id="ARBA00022989"/>
    </source>
</evidence>
<dbReference type="PIRSF" id="PIRSF003961">
    <property type="entry name" value="M_poly_PhleboV"/>
    <property type="match status" value="1"/>
</dbReference>
<evidence type="ECO:0000256" key="17">
    <source>
        <dbReference type="ARBA" id="ARBA00023157"/>
    </source>
</evidence>
<comment type="similarity">
    <text evidence="22">Belongs to the phlebovirus envelope glycoprotein family.</text>
</comment>
<protein>
    <recommendedName>
        <fullName evidence="4">Envelopment polyprotein</fullName>
    </recommendedName>
    <alternativeName>
        <fullName evidence="21">M polyprotein</fullName>
    </alternativeName>
</protein>
<evidence type="ECO:0000256" key="19">
    <source>
        <dbReference type="ARBA" id="ARBA00023184"/>
    </source>
</evidence>
<evidence type="ECO:0000256" key="1">
    <source>
        <dbReference type="ARBA" id="ARBA00004244"/>
    </source>
</evidence>
<dbReference type="GO" id="GO:0019062">
    <property type="term" value="P:virion attachment to host cell"/>
    <property type="evidence" value="ECO:0007669"/>
    <property type="project" value="UniProtKB-KW"/>
</dbReference>
<keyword evidence="13" id="KW-0946">Virion</keyword>
<evidence type="ECO:0000256" key="13">
    <source>
        <dbReference type="ARBA" id="ARBA00022844"/>
    </source>
</evidence>
<keyword evidence="23" id="KW-0175">Coiled coil</keyword>
<evidence type="ECO:0000256" key="5">
    <source>
        <dbReference type="ARBA" id="ARBA00022506"/>
    </source>
</evidence>
<evidence type="ECO:0000256" key="24">
    <source>
        <dbReference type="SAM" id="Phobius"/>
    </source>
</evidence>
<keyword evidence="15 24" id="KW-1133">Transmembrane helix</keyword>
<feature type="domain" description="Phlebovirus glycoprotein G2 fusion" evidence="26">
    <location>
        <begin position="786"/>
        <end position="1096"/>
    </location>
</feature>
<keyword evidence="19" id="KW-1038">Host endoplasmic reticulum</keyword>
<dbReference type="InterPro" id="IPR009879">
    <property type="entry name" value="Phlebovirus_NSM"/>
</dbReference>
<evidence type="ECO:0000256" key="23">
    <source>
        <dbReference type="SAM" id="Coils"/>
    </source>
</evidence>
<proteinExistence type="inferred from homology"/>
<dbReference type="Pfam" id="PF07245">
    <property type="entry name" value="Phlebovirus_G2"/>
    <property type="match status" value="1"/>
</dbReference>
<evidence type="ECO:0000259" key="28">
    <source>
        <dbReference type="Pfam" id="PF19019"/>
    </source>
</evidence>
<feature type="domain" description="Phlebovirus glycoprotein G1" evidence="25">
    <location>
        <begin position="254"/>
        <end position="783"/>
    </location>
</feature>
<dbReference type="Pfam" id="PF19019">
    <property type="entry name" value="Phlebo_G2_C"/>
    <property type="match status" value="1"/>
</dbReference>
<dbReference type="Gene3D" id="2.60.98.50">
    <property type="match status" value="3"/>
</dbReference>
<keyword evidence="7" id="KW-0945">Host-virus interaction</keyword>
<dbReference type="Proteomes" id="UP000138368">
    <property type="component" value="Genome"/>
</dbReference>
<evidence type="ECO:0000256" key="4">
    <source>
        <dbReference type="ARBA" id="ARBA00015294"/>
    </source>
</evidence>
<evidence type="ECO:0000256" key="21">
    <source>
        <dbReference type="ARBA" id="ARBA00031199"/>
    </source>
</evidence>
<name>A0A0F6X2S9_9VIRU</name>
<evidence type="ECO:0000256" key="16">
    <source>
        <dbReference type="ARBA" id="ARBA00023136"/>
    </source>
</evidence>
<evidence type="ECO:0000256" key="18">
    <source>
        <dbReference type="ARBA" id="ARBA00023180"/>
    </source>
</evidence>
<keyword evidence="9 24" id="KW-0812">Transmembrane</keyword>
<dbReference type="GO" id="GO:0046718">
    <property type="term" value="P:symbiont entry into host cell"/>
    <property type="evidence" value="ECO:0007669"/>
    <property type="project" value="UniProtKB-KW"/>
</dbReference>
<evidence type="ECO:0000256" key="22">
    <source>
        <dbReference type="ARBA" id="ARBA00033745"/>
    </source>
</evidence>
<reference evidence="29 30" key="1">
    <citation type="journal article" date="2015" name="J. Gen. Virol.">
        <title>Characterization of the Punta Toro species complex (genus Phlebovirus, family Bunyaviridae).</title>
        <authorList>
            <person name="Palacios G."/>
            <person name="Wiley M.R."/>
            <person name="Travassos da Rosa A.P."/>
            <person name="Guzman H."/>
            <person name="Quiroz E."/>
            <person name="Savji N."/>
            <person name="Carrera J.P."/>
            <person name="Bussetti A.V."/>
            <person name="Ladner J.T."/>
            <person name="Lipkin W.I."/>
            <person name="Tesh R.B."/>
        </authorList>
    </citation>
    <scope>NUCLEOTIDE SEQUENCE [LARGE SCALE GENOMIC DNA]</scope>
    <source>
        <strain evidence="29 30">VP-334K</strain>
    </source>
</reference>
<keyword evidence="11" id="KW-1161">Viral attachment to host cell</keyword>
<organism evidence="29 30">
    <name type="scientific">Campana virus</name>
    <dbReference type="NCBI Taxonomy" id="1649830"/>
    <lineage>
        <taxon>Viruses</taxon>
        <taxon>Riboviria</taxon>
        <taxon>Orthornavirae</taxon>
        <taxon>Negarnaviricota</taxon>
        <taxon>Polyploviricotina</taxon>
        <taxon>Bunyaviricetes</taxon>
        <taxon>Hareavirales</taxon>
        <taxon>Phenuiviridae</taxon>
        <taxon>Phlebovirus</taxon>
        <taxon>Phlebovirus campanaense</taxon>
    </lineage>
</organism>
<comment type="subcellular location">
    <subcellularLocation>
        <location evidence="1">Host Golgi apparatus membrane</location>
        <topology evidence="1">Single-pass type I membrane protein</topology>
    </subcellularLocation>
    <subcellularLocation>
        <location evidence="2">Host endoplasmic reticulum membrane</location>
        <topology evidence="2">Single-pass type I membrane protein</topology>
    </subcellularLocation>
    <subcellularLocation>
        <location evidence="3">Virion membrane</location>
        <topology evidence="3">Single-pass type I membrane protein</topology>
    </subcellularLocation>
</comment>
<keyword evidence="12" id="KW-1040">Host Golgi apparatus</keyword>
<dbReference type="GO" id="GO:0039654">
    <property type="term" value="P:fusion of virus membrane with host endosome membrane"/>
    <property type="evidence" value="ECO:0007669"/>
    <property type="project" value="UniProtKB-KW"/>
</dbReference>
<keyword evidence="20" id="KW-1160">Virus entry into host cell</keyword>
<evidence type="ECO:0000259" key="27">
    <source>
        <dbReference type="Pfam" id="PF07246"/>
    </source>
</evidence>
<feature type="transmembrane region" description="Helical" evidence="24">
    <location>
        <begin position="1258"/>
        <end position="1280"/>
    </location>
</feature>
<dbReference type="Pfam" id="PF07243">
    <property type="entry name" value="Phlebovirus_G1"/>
    <property type="match status" value="1"/>
</dbReference>
<keyword evidence="14" id="KW-1043">Host membrane</keyword>
<dbReference type="GO" id="GO:0055036">
    <property type="term" value="C:virion membrane"/>
    <property type="evidence" value="ECO:0007669"/>
    <property type="project" value="UniProtKB-SubCell"/>
</dbReference>
<evidence type="ECO:0000256" key="14">
    <source>
        <dbReference type="ARBA" id="ARBA00022870"/>
    </source>
</evidence>
<dbReference type="KEGG" id="vg:80549682"/>
<dbReference type="InterPro" id="IPR043603">
    <property type="entry name" value="Phlebo_G2_C"/>
</dbReference>
<accession>A0A0F6X2S9</accession>
<dbReference type="GeneID" id="80549682"/>
<evidence type="ECO:0000256" key="7">
    <source>
        <dbReference type="ARBA" id="ARBA00022581"/>
    </source>
</evidence>
<feature type="domain" description="Phlebovirus nonstructural NS-M" evidence="27">
    <location>
        <begin position="4"/>
        <end position="207"/>
    </location>
</feature>
<dbReference type="GO" id="GO:0044178">
    <property type="term" value="C:host cell Golgi membrane"/>
    <property type="evidence" value="ECO:0007669"/>
    <property type="project" value="UniProtKB-SubCell"/>
</dbReference>
<evidence type="ECO:0000313" key="30">
    <source>
        <dbReference type="Proteomes" id="UP000138368"/>
    </source>
</evidence>
<keyword evidence="16 24" id="KW-0472">Membrane</keyword>
<feature type="domain" description="Phlebovirus glycoprotein G2 C-terminal" evidence="28">
    <location>
        <begin position="1123"/>
        <end position="1289"/>
    </location>
</feature>
<evidence type="ECO:0000256" key="10">
    <source>
        <dbReference type="ARBA" id="ARBA00022729"/>
    </source>
</evidence>
<evidence type="ECO:0000256" key="6">
    <source>
        <dbReference type="ARBA" id="ARBA00022510"/>
    </source>
</evidence>
<dbReference type="EMBL" id="KP272041">
    <property type="protein sequence ID" value="AKF42408.1"/>
    <property type="molecule type" value="Viral_cRNA"/>
</dbReference>
<evidence type="ECO:0000313" key="29">
    <source>
        <dbReference type="EMBL" id="AKF42408.1"/>
    </source>
</evidence>
<feature type="coiled-coil region" evidence="23">
    <location>
        <begin position="177"/>
        <end position="204"/>
    </location>
</feature>
<evidence type="ECO:0000256" key="12">
    <source>
        <dbReference type="ARBA" id="ARBA00022812"/>
    </source>
</evidence>
<evidence type="ECO:0000256" key="2">
    <source>
        <dbReference type="ARBA" id="ARBA00004482"/>
    </source>
</evidence>
<evidence type="ECO:0000259" key="26">
    <source>
        <dbReference type="Pfam" id="PF07245"/>
    </source>
</evidence>
<keyword evidence="18" id="KW-0325">Glycoprotein</keyword>
<keyword evidence="30" id="KW-1185">Reference proteome</keyword>
<dbReference type="InterPro" id="IPR016404">
    <property type="entry name" value="M_polyprot_prcur_phlebovir"/>
</dbReference>
<evidence type="ECO:0000256" key="3">
    <source>
        <dbReference type="ARBA" id="ARBA00004563"/>
    </source>
</evidence>
<sequence length="1290" mass="143855">MLHFITITTKFLAVASMYNLLYWDPNGLSRLCLSNNSPLEGLVYYWENLMKESDFKKDKKKHCRIGTSVAAPVTNETLTTLIEEVQKSPSEIILQCESRNNDTGNSIYFDGLADDIESPSIVNCESGKRESDLRVLVGQGLKKEIILNEIAAIDRQASLEEHLRGEKALTSLLQEISKQDEAERKRLEHEVSSLRQQLMNEREENKKRKNIPAFGVSSTTSSSLMNISRVVTIGLLSQQAIANPSLPGQVNTWPHAKNRIGQGLYRIDTSDEDGCRGLNYGVICLGFDHLLRMDLYPFFNAYVSHLSLLEAYTENIIQKDETECEIEGGKEFKCYEERAYIKGVCPHRIKSAHYLDQKGKLRIIKCKENLELTEDCTYCRKIKKDRGHTKQVYKTSVPLQDAICQDNSDDYSGPKISFKGVCKIGMIEYKECKYKSSSFETVGFITIKEKGKFYIEDMKLKNLEVTNNVAFICHQYTGQDGTTDEENRHLKRMSVKDCKNVNSSKSKYCTGDHIFCQVYDCTKSYPEATCFVAPGSGPVLVQVMGSWIKPQCVGYEKVLVEREVKMPILTEERDCDTCVYECKEDHILIKSTGFNMISAVACSHGSCVSAHQDPSTFLNIEYPGMSASVGGEIGIHISHTDDSLSLHKKIYCPARDSCEAHNCIMCYHGLINYQCHTALSYAVVSFMFVSIAYVIFNVLRLVLVALHVVPRKLKSPIDWLILLIKWVFLLLAKVIRAFLTHLNTTIGWRERQNNFAADLEAQRRPLQRFKTTVLLMMMLISVVSSCSNSVVSNSKQTRCIQSGSNTKCSVSATITLKAGVIGAESCFVIKGPSENQHKTIVIRTVSSETICREGSSFWTGHFTPSCLSSRRCHLVGDCVGSRCQGWREDVISREFGGVKDNNQMSENKCFEQCGAAGCGCFNINPSCLYVHTILRSARNEAVRVFKCNDWVHKLTFHIKGPNGEEEDVVLNSLSTKFLSWGTISLSLDSEGITGTNSYSFLESSKGGFAIHDEEFSEIPREGFLGEIRCSSESAVVSAHKSCIRAPGLIKYKPMTDQVECSASLVDPFAIFIKGSLPQTRSGYTFTSSRDKRTIQAFNNGAIKALLTLNLDDHEVIFSESVITCECTFLNISGCYSCNFGAQVCFKIKSSGIGDFVSSSETGNILFSFPVKSGTEDYCQIQHFNSPMVSESLQYSCGGESKLLLIKGSLISVGPYDYRNKTGGSSTVVNPAEDSWSIFNWLSGFLDWLGGPLRALVKIALAIIGALALLFITIMLARSVISNTLSRKKKN</sequence>
<feature type="transmembrane region" description="Helical" evidence="24">
    <location>
        <begin position="719"/>
        <end position="739"/>
    </location>
</feature>
<dbReference type="GO" id="GO:0016020">
    <property type="term" value="C:membrane"/>
    <property type="evidence" value="ECO:0007669"/>
    <property type="project" value="InterPro"/>
</dbReference>
<evidence type="ECO:0000256" key="9">
    <source>
        <dbReference type="ARBA" id="ARBA00022692"/>
    </source>
</evidence>
<evidence type="ECO:0000256" key="8">
    <source>
        <dbReference type="ARBA" id="ARBA00022595"/>
    </source>
</evidence>
<dbReference type="InterPro" id="IPR010826">
    <property type="entry name" value="Phlebovirus_G1"/>
</dbReference>
<dbReference type="Pfam" id="PF07246">
    <property type="entry name" value="Phlebovirus_NSM"/>
    <property type="match status" value="1"/>
</dbReference>
<feature type="transmembrane region" description="Helical" evidence="24">
    <location>
        <begin position="678"/>
        <end position="699"/>
    </location>
</feature>
<evidence type="ECO:0000256" key="20">
    <source>
        <dbReference type="ARBA" id="ARBA00023296"/>
    </source>
</evidence>